<dbReference type="PANTHER" id="PTHR43046:SF12">
    <property type="entry name" value="GDP-MANNOSE MANNOSYL HYDROLASE"/>
    <property type="match status" value="1"/>
</dbReference>
<dbReference type="PANTHER" id="PTHR43046">
    <property type="entry name" value="GDP-MANNOSE MANNOSYL HYDROLASE"/>
    <property type="match status" value="1"/>
</dbReference>
<dbReference type="OrthoDB" id="9789229at2"/>
<dbReference type="PROSITE" id="PS51462">
    <property type="entry name" value="NUDIX"/>
    <property type="match status" value="1"/>
</dbReference>
<organism evidence="5 6">
    <name type="scientific">Natranaerovirga pectinivora</name>
    <dbReference type="NCBI Taxonomy" id="682400"/>
    <lineage>
        <taxon>Bacteria</taxon>
        <taxon>Bacillati</taxon>
        <taxon>Bacillota</taxon>
        <taxon>Clostridia</taxon>
        <taxon>Lachnospirales</taxon>
        <taxon>Natranaerovirgaceae</taxon>
        <taxon>Natranaerovirga</taxon>
    </lineage>
</organism>
<evidence type="ECO:0000259" key="4">
    <source>
        <dbReference type="PROSITE" id="PS51462"/>
    </source>
</evidence>
<gene>
    <name evidence="5" type="ORF">EDC18_103304</name>
</gene>
<keyword evidence="6" id="KW-1185">Reference proteome</keyword>
<dbReference type="SUPFAM" id="SSF55811">
    <property type="entry name" value="Nudix"/>
    <property type="match status" value="1"/>
</dbReference>
<evidence type="ECO:0000256" key="2">
    <source>
        <dbReference type="ARBA" id="ARBA00022801"/>
    </source>
</evidence>
<feature type="domain" description="Nudix hydrolase" evidence="4">
    <location>
        <begin position="3"/>
        <end position="130"/>
    </location>
</feature>
<dbReference type="Proteomes" id="UP000294902">
    <property type="component" value="Unassembled WGS sequence"/>
</dbReference>
<evidence type="ECO:0000256" key="3">
    <source>
        <dbReference type="ARBA" id="ARBA00022842"/>
    </source>
</evidence>
<dbReference type="AlphaFoldDB" id="A0A4R3MLM2"/>
<keyword evidence="2" id="KW-0378">Hydrolase</keyword>
<comment type="caution">
    <text evidence="5">The sequence shown here is derived from an EMBL/GenBank/DDBJ whole genome shotgun (WGS) entry which is preliminary data.</text>
</comment>
<keyword evidence="3" id="KW-0460">Magnesium</keyword>
<accession>A0A4R3MLM2</accession>
<comment type="cofactor">
    <cofactor evidence="1">
        <name>Mg(2+)</name>
        <dbReference type="ChEBI" id="CHEBI:18420"/>
    </cofactor>
</comment>
<evidence type="ECO:0000256" key="1">
    <source>
        <dbReference type="ARBA" id="ARBA00001946"/>
    </source>
</evidence>
<dbReference type="RefSeq" id="WP_132251426.1">
    <property type="nucleotide sequence ID" value="NZ_SMAL01000003.1"/>
</dbReference>
<proteinExistence type="predicted"/>
<dbReference type="InterPro" id="IPR015797">
    <property type="entry name" value="NUDIX_hydrolase-like_dom_sf"/>
</dbReference>
<sequence>MKNTKLMNMCMIIDKEKNRVIVQDKVNCDWGGITFPGGKVENGESIIESTIREVKEETNLDIKDLKFSGLIDWYNNITHERWLIFLFKTDTYSGELIDETNEGKVFWTDRDKLLSMNLASGMEDYLKLYNNDSLNEAFAIWNDKVTGEFKLL</sequence>
<dbReference type="GO" id="GO:0016787">
    <property type="term" value="F:hydrolase activity"/>
    <property type="evidence" value="ECO:0007669"/>
    <property type="project" value="UniProtKB-KW"/>
</dbReference>
<dbReference type="Gene3D" id="3.90.79.10">
    <property type="entry name" value="Nucleoside Triphosphate Pyrophosphohydrolase"/>
    <property type="match status" value="1"/>
</dbReference>
<reference evidence="5 6" key="1">
    <citation type="submission" date="2019-03" db="EMBL/GenBank/DDBJ databases">
        <title>Genomic Encyclopedia of Type Strains, Phase IV (KMG-IV): sequencing the most valuable type-strain genomes for metagenomic binning, comparative biology and taxonomic classification.</title>
        <authorList>
            <person name="Goeker M."/>
        </authorList>
    </citation>
    <scope>NUCLEOTIDE SEQUENCE [LARGE SCALE GENOMIC DNA]</scope>
    <source>
        <strain evidence="5 6">DSM 24629</strain>
    </source>
</reference>
<evidence type="ECO:0000313" key="6">
    <source>
        <dbReference type="Proteomes" id="UP000294902"/>
    </source>
</evidence>
<dbReference type="CDD" id="cd18875">
    <property type="entry name" value="NUDIX_Hydrolase"/>
    <property type="match status" value="1"/>
</dbReference>
<protein>
    <submittedName>
        <fullName evidence="5">8-oxo-dGTP diphosphatase</fullName>
    </submittedName>
</protein>
<name>A0A4R3MLM2_9FIRM</name>
<evidence type="ECO:0000313" key="5">
    <source>
        <dbReference type="EMBL" id="TCT15596.1"/>
    </source>
</evidence>
<dbReference type="EMBL" id="SMAL01000003">
    <property type="protein sequence ID" value="TCT15596.1"/>
    <property type="molecule type" value="Genomic_DNA"/>
</dbReference>
<dbReference type="InterPro" id="IPR000086">
    <property type="entry name" value="NUDIX_hydrolase_dom"/>
</dbReference>
<dbReference type="Pfam" id="PF00293">
    <property type="entry name" value="NUDIX"/>
    <property type="match status" value="1"/>
</dbReference>